<evidence type="ECO:0000256" key="7">
    <source>
        <dbReference type="ARBA" id="ARBA00023315"/>
    </source>
</evidence>
<dbReference type="InterPro" id="IPR014031">
    <property type="entry name" value="Ketoacyl_synth_C"/>
</dbReference>
<dbReference type="PROSITE" id="PS52004">
    <property type="entry name" value="KS3_2"/>
    <property type="match status" value="1"/>
</dbReference>
<dbReference type="SMART" id="SM00825">
    <property type="entry name" value="PKS_KS"/>
    <property type="match status" value="1"/>
</dbReference>
<dbReference type="SUPFAM" id="SSF55048">
    <property type="entry name" value="Probable ACP-binding domain of malonyl-CoA ACP transacylase"/>
    <property type="match status" value="1"/>
</dbReference>
<dbReference type="PROSITE" id="PS00606">
    <property type="entry name" value="KS3_1"/>
    <property type="match status" value="1"/>
</dbReference>
<dbReference type="InterPro" id="IPR018201">
    <property type="entry name" value="Ketoacyl_synth_AS"/>
</dbReference>
<evidence type="ECO:0000256" key="5">
    <source>
        <dbReference type="ARBA" id="ARBA00023194"/>
    </source>
</evidence>
<dbReference type="InterPro" id="IPR015083">
    <property type="entry name" value="NorB/c/GfsB-D-like_docking"/>
</dbReference>
<dbReference type="InterPro" id="IPR050091">
    <property type="entry name" value="PKS_NRPS_Biosynth_Enz"/>
</dbReference>
<evidence type="ECO:0000313" key="10">
    <source>
        <dbReference type="Proteomes" id="UP001596208"/>
    </source>
</evidence>
<dbReference type="PANTHER" id="PTHR43775:SF51">
    <property type="entry name" value="INACTIVE PHENOLPHTHIOCEROL SYNTHESIS POLYKETIDE SYNTHASE TYPE I PKS1-RELATED"/>
    <property type="match status" value="1"/>
</dbReference>
<feature type="domain" description="Ketosynthase family 3 (KS3)" evidence="8">
    <location>
        <begin position="34"/>
        <end position="461"/>
    </location>
</feature>
<dbReference type="Pfam" id="PF00109">
    <property type="entry name" value="ketoacyl-synt"/>
    <property type="match status" value="1"/>
</dbReference>
<dbReference type="InterPro" id="IPR014043">
    <property type="entry name" value="Acyl_transferase_dom"/>
</dbReference>
<comment type="cofactor">
    <cofactor evidence="1">
        <name>pantetheine 4'-phosphate</name>
        <dbReference type="ChEBI" id="CHEBI:47942"/>
    </cofactor>
</comment>
<dbReference type="InterPro" id="IPR016039">
    <property type="entry name" value="Thiolase-like"/>
</dbReference>
<dbReference type="InterPro" id="IPR001227">
    <property type="entry name" value="Ac_transferase_dom_sf"/>
</dbReference>
<dbReference type="Proteomes" id="UP001596208">
    <property type="component" value="Unassembled WGS sequence"/>
</dbReference>
<dbReference type="Pfam" id="PF18369">
    <property type="entry name" value="PKS_DE"/>
    <property type="match status" value="1"/>
</dbReference>
<dbReference type="EMBL" id="JBHSKI010000026">
    <property type="protein sequence ID" value="MFC5174971.1"/>
    <property type="molecule type" value="Genomic_DNA"/>
</dbReference>
<keyword evidence="10" id="KW-1185">Reference proteome</keyword>
<dbReference type="Gene3D" id="3.40.366.10">
    <property type="entry name" value="Malonyl-Coenzyme A Acyl Carrier Protein, domain 2"/>
    <property type="match status" value="1"/>
</dbReference>
<keyword evidence="2" id="KW-0596">Phosphopantetheine</keyword>
<keyword evidence="4" id="KW-0808">Transferase</keyword>
<organism evidence="9 10">
    <name type="scientific">Streptomyces mutomycini</name>
    <dbReference type="NCBI Taxonomy" id="284036"/>
    <lineage>
        <taxon>Bacteria</taxon>
        <taxon>Bacillati</taxon>
        <taxon>Actinomycetota</taxon>
        <taxon>Actinomycetes</taxon>
        <taxon>Kitasatosporales</taxon>
        <taxon>Streptomycetaceae</taxon>
        <taxon>Streptomyces</taxon>
    </lineage>
</organism>
<keyword evidence="6" id="KW-0511">Multifunctional enzyme</keyword>
<dbReference type="Gene3D" id="3.40.47.10">
    <property type="match status" value="1"/>
</dbReference>
<dbReference type="RefSeq" id="WP_381824973.1">
    <property type="nucleotide sequence ID" value="NZ_JBHSKI010000026.1"/>
</dbReference>
<feature type="non-terminal residue" evidence="9">
    <location>
        <position position="991"/>
    </location>
</feature>
<evidence type="ECO:0000256" key="4">
    <source>
        <dbReference type="ARBA" id="ARBA00022679"/>
    </source>
</evidence>
<evidence type="ECO:0000256" key="1">
    <source>
        <dbReference type="ARBA" id="ARBA00001957"/>
    </source>
</evidence>
<dbReference type="SMART" id="SM00827">
    <property type="entry name" value="PKS_AT"/>
    <property type="match status" value="1"/>
</dbReference>
<dbReference type="InterPro" id="IPR014030">
    <property type="entry name" value="Ketoacyl_synth_N"/>
</dbReference>
<dbReference type="InterPro" id="IPR016036">
    <property type="entry name" value="Malonyl_transacylase_ACP-bd"/>
</dbReference>
<evidence type="ECO:0000313" key="9">
    <source>
        <dbReference type="EMBL" id="MFC5174971.1"/>
    </source>
</evidence>
<dbReference type="SUPFAM" id="SSF52151">
    <property type="entry name" value="FabD/lysophospholipase-like"/>
    <property type="match status" value="1"/>
</dbReference>
<dbReference type="CDD" id="cd00833">
    <property type="entry name" value="PKS"/>
    <property type="match status" value="1"/>
</dbReference>
<dbReference type="Gene3D" id="3.30.70.3290">
    <property type="match status" value="1"/>
</dbReference>
<keyword evidence="3" id="KW-0597">Phosphoprotein</keyword>
<name>A0ABW0BDR4_9ACTN</name>
<evidence type="ECO:0000256" key="2">
    <source>
        <dbReference type="ARBA" id="ARBA00022450"/>
    </source>
</evidence>
<dbReference type="PANTHER" id="PTHR43775">
    <property type="entry name" value="FATTY ACID SYNTHASE"/>
    <property type="match status" value="1"/>
</dbReference>
<dbReference type="SUPFAM" id="SSF53901">
    <property type="entry name" value="Thiolase-like"/>
    <property type="match status" value="1"/>
</dbReference>
<evidence type="ECO:0000256" key="3">
    <source>
        <dbReference type="ARBA" id="ARBA00022553"/>
    </source>
</evidence>
<evidence type="ECO:0000259" key="8">
    <source>
        <dbReference type="PROSITE" id="PS52004"/>
    </source>
</evidence>
<sequence>MMADEEKLREYLTKVVGELQQTRQRLRHVESGEADPIAIVAMSCRYPGDVRSPEQLWDLVAAGGDAIAGFPADRGWDLEKLYDPDPELAHPGTSYANEGGFLYDAADFDPGLFGISPREALAMDPQQRLLLETSWEAFERAGMDPLSVRGSRTGVFIGASTQGYGIGMAASPGSDGHALTGDVTSVLSGRVSYTLGLEGPAVTVDTACSSSLVAMHWAIQALRSGECTQALAGGVTVMSNPGVFVEFSRQRGLAANGRCKAFAEAADGTGWGEGVGMLLLERLSDAQRNGHRVLAVVRGSAVNQDGASNGLTAPNGPAQQRVISQALASARLSPNQVDVVEGHGTGTRLGDPIEAQALLATYGQERPDDRPLLLGSIKSNIGHTQSAAGVAGVIKMVMAMRHGVVPRTLHVDEPSSQVDWSAGSVELLTDSVAWPQTGEARRAAVSSFGISGTNAHVVLEQAPETEAVVDTGAGVVLPVVPWVVSAKSEAGLSAQVERLSGFAGDREPVDVGLSLATTRAALEHRAVLIGDRTVRGEVVEGRSAVLFSGQGAQRSGMGRELYEAYPVFADAFDAVCAELDRHLDQPIRDVVFEGGELLDQTQFTQAGLFALEVALYRLVSAWGVKPDCLLGHSIGELSAAHVAGVLSLEDAAKLVAARGRLMQALPAGGAMVSLQAAEDEVLPLLTDGASIAALNGPSSTVVSGDEDAVLTIAAHFEAEGRKTKRLRVSHAFHSPRMDAMLDDFRAVAETLTFHAPQTAIVSNVSGRVVSDEEICSADYWVRHVREAVRFLDGMRALQDQGVTTYLELGPDGVLSAMGQDCVEDSAFVPVLRKDREEALTLVGALAEAHVRGVRIAWDAYFAPSGAVQVELPTYAFQHERYWPDTAPISPMTEESSASTSDRHFWDAVERGDLDALARTLDSADVGSLREVVPVLSSWRRQSRELSTVDSWRYRVVWKSVGGVVAESLSGGWLVVCAAGGVDGPVVAGLVA</sequence>
<dbReference type="Gene3D" id="3.40.50.720">
    <property type="entry name" value="NAD(P)-binding Rossmann-like Domain"/>
    <property type="match status" value="1"/>
</dbReference>
<gene>
    <name evidence="9" type="ORF">ACFPRK_31040</name>
</gene>
<protein>
    <submittedName>
        <fullName evidence="9">Type I polyketide synthase</fullName>
    </submittedName>
</protein>
<dbReference type="Pfam" id="PF00698">
    <property type="entry name" value="Acyl_transf_1"/>
    <property type="match status" value="1"/>
</dbReference>
<dbReference type="InterPro" id="IPR016035">
    <property type="entry name" value="Acyl_Trfase/lysoPLipase"/>
</dbReference>
<dbReference type="Pfam" id="PF16197">
    <property type="entry name" value="KAsynt_C_assoc"/>
    <property type="match status" value="1"/>
</dbReference>
<dbReference type="Pfam" id="PF08990">
    <property type="entry name" value="Docking"/>
    <property type="match status" value="1"/>
</dbReference>
<dbReference type="InterPro" id="IPR041618">
    <property type="entry name" value="PKS_DE"/>
</dbReference>
<dbReference type="InterPro" id="IPR032821">
    <property type="entry name" value="PKS_assoc"/>
</dbReference>
<accession>A0ABW0BDR4</accession>
<keyword evidence="5" id="KW-0045">Antibiotic biosynthesis</keyword>
<reference evidence="10" key="1">
    <citation type="journal article" date="2019" name="Int. J. Syst. Evol. Microbiol.">
        <title>The Global Catalogue of Microorganisms (GCM) 10K type strain sequencing project: providing services to taxonomists for standard genome sequencing and annotation.</title>
        <authorList>
            <consortium name="The Broad Institute Genomics Platform"/>
            <consortium name="The Broad Institute Genome Sequencing Center for Infectious Disease"/>
            <person name="Wu L."/>
            <person name="Ma J."/>
        </authorList>
    </citation>
    <scope>NUCLEOTIDE SEQUENCE [LARGE SCALE GENOMIC DNA]</scope>
    <source>
        <strain evidence="10">CGMCC 4.1721</strain>
    </source>
</reference>
<dbReference type="Pfam" id="PF02801">
    <property type="entry name" value="Ketoacyl-synt_C"/>
    <property type="match status" value="1"/>
</dbReference>
<evidence type="ECO:0000256" key="6">
    <source>
        <dbReference type="ARBA" id="ARBA00023268"/>
    </source>
</evidence>
<keyword evidence="7" id="KW-0012">Acyltransferase</keyword>
<proteinExistence type="predicted"/>
<dbReference type="InterPro" id="IPR020841">
    <property type="entry name" value="PKS_Beta-ketoAc_synthase_dom"/>
</dbReference>
<comment type="caution">
    <text evidence="9">The sequence shown here is derived from an EMBL/GenBank/DDBJ whole genome shotgun (WGS) entry which is preliminary data.</text>
</comment>